<evidence type="ECO:0000259" key="1">
    <source>
        <dbReference type="Pfam" id="PF17900"/>
    </source>
</evidence>
<dbReference type="GO" id="GO:0016020">
    <property type="term" value="C:membrane"/>
    <property type="evidence" value="ECO:0007669"/>
    <property type="project" value="TreeGrafter"/>
</dbReference>
<dbReference type="InterPro" id="IPR045357">
    <property type="entry name" value="Aminopeptidase_N-like_N"/>
</dbReference>
<accession>A0A914RZV0</accession>
<dbReference type="GO" id="GO:0008270">
    <property type="term" value="F:zinc ion binding"/>
    <property type="evidence" value="ECO:0007669"/>
    <property type="project" value="TreeGrafter"/>
</dbReference>
<dbReference type="AlphaFoldDB" id="A0A914RZV0"/>
<dbReference type="InterPro" id="IPR042097">
    <property type="entry name" value="Aminopeptidase_N-like_N_sf"/>
</dbReference>
<sequence>MGYFCRYMRLQALEFTAVCHGSFDGIYRTEDSLTSELKNLEVQYDKKWTTITLDLPKEVNPQKAKVCLDFVGELNDKMRGFYRSSYKDATGNERFIASTQFESTYARLSFPCWDEPIYKAKFDVTLIVDSNLTALSNMVNLYH</sequence>
<dbReference type="PANTHER" id="PTHR11533">
    <property type="entry name" value="PROTEASE M1 ZINC METALLOPROTEASE"/>
    <property type="match status" value="1"/>
</dbReference>
<dbReference type="GO" id="GO:0043171">
    <property type="term" value="P:peptide catabolic process"/>
    <property type="evidence" value="ECO:0007669"/>
    <property type="project" value="TreeGrafter"/>
</dbReference>
<dbReference type="GO" id="GO:0042277">
    <property type="term" value="F:peptide binding"/>
    <property type="evidence" value="ECO:0007669"/>
    <property type="project" value="TreeGrafter"/>
</dbReference>
<dbReference type="PANTHER" id="PTHR11533:SF174">
    <property type="entry name" value="PUROMYCIN-SENSITIVE AMINOPEPTIDASE-RELATED"/>
    <property type="match status" value="1"/>
</dbReference>
<keyword evidence="2" id="KW-1185">Reference proteome</keyword>
<name>A0A914RZV0_PAREQ</name>
<feature type="domain" description="Aminopeptidase N-like N-terminal" evidence="1">
    <location>
        <begin position="30"/>
        <end position="139"/>
    </location>
</feature>
<reference evidence="3" key="1">
    <citation type="submission" date="2022-11" db="UniProtKB">
        <authorList>
            <consortium name="WormBaseParasite"/>
        </authorList>
    </citation>
    <scope>IDENTIFICATION</scope>
</reference>
<dbReference type="GO" id="GO:0005737">
    <property type="term" value="C:cytoplasm"/>
    <property type="evidence" value="ECO:0007669"/>
    <property type="project" value="TreeGrafter"/>
</dbReference>
<dbReference type="InterPro" id="IPR050344">
    <property type="entry name" value="Peptidase_M1_aminopeptidases"/>
</dbReference>
<dbReference type="Proteomes" id="UP000887564">
    <property type="component" value="Unplaced"/>
</dbReference>
<proteinExistence type="predicted"/>
<dbReference type="Pfam" id="PF17900">
    <property type="entry name" value="Peptidase_M1_N"/>
    <property type="match status" value="1"/>
</dbReference>
<dbReference type="Gene3D" id="2.60.40.1730">
    <property type="entry name" value="tricorn interacting facor f3 domain"/>
    <property type="match status" value="1"/>
</dbReference>
<protein>
    <submittedName>
        <fullName evidence="3">Aminopeptidase N-like N-terminal domain-containing protein</fullName>
    </submittedName>
</protein>
<dbReference type="GO" id="GO:0070006">
    <property type="term" value="F:metalloaminopeptidase activity"/>
    <property type="evidence" value="ECO:0007669"/>
    <property type="project" value="TreeGrafter"/>
</dbReference>
<dbReference type="WBParaSite" id="PEQ_0001041401-mRNA-1">
    <property type="protein sequence ID" value="PEQ_0001041401-mRNA-1"/>
    <property type="gene ID" value="PEQ_0001041401"/>
</dbReference>
<dbReference type="SUPFAM" id="SSF63737">
    <property type="entry name" value="Leukotriene A4 hydrolase N-terminal domain"/>
    <property type="match status" value="1"/>
</dbReference>
<dbReference type="GO" id="GO:0006508">
    <property type="term" value="P:proteolysis"/>
    <property type="evidence" value="ECO:0007669"/>
    <property type="project" value="TreeGrafter"/>
</dbReference>
<evidence type="ECO:0000313" key="2">
    <source>
        <dbReference type="Proteomes" id="UP000887564"/>
    </source>
</evidence>
<dbReference type="GO" id="GO:0005615">
    <property type="term" value="C:extracellular space"/>
    <property type="evidence" value="ECO:0007669"/>
    <property type="project" value="TreeGrafter"/>
</dbReference>
<organism evidence="2 3">
    <name type="scientific">Parascaris equorum</name>
    <name type="common">Equine roundworm</name>
    <dbReference type="NCBI Taxonomy" id="6256"/>
    <lineage>
        <taxon>Eukaryota</taxon>
        <taxon>Metazoa</taxon>
        <taxon>Ecdysozoa</taxon>
        <taxon>Nematoda</taxon>
        <taxon>Chromadorea</taxon>
        <taxon>Rhabditida</taxon>
        <taxon>Spirurina</taxon>
        <taxon>Ascaridomorpha</taxon>
        <taxon>Ascaridoidea</taxon>
        <taxon>Ascarididae</taxon>
        <taxon>Parascaris</taxon>
    </lineage>
</organism>
<evidence type="ECO:0000313" key="3">
    <source>
        <dbReference type="WBParaSite" id="PEQ_0001041401-mRNA-1"/>
    </source>
</evidence>